<protein>
    <submittedName>
        <fullName evidence="2">Uncharacterized protein</fullName>
    </submittedName>
</protein>
<gene>
    <name evidence="2" type="ORF">GHO40_20085</name>
</gene>
<organism evidence="2 3">
    <name type="scientific">Pseudomonas helleri</name>
    <dbReference type="NCBI Taxonomy" id="1608996"/>
    <lineage>
        <taxon>Bacteria</taxon>
        <taxon>Pseudomonadati</taxon>
        <taxon>Pseudomonadota</taxon>
        <taxon>Gammaproteobacteria</taxon>
        <taxon>Pseudomonadales</taxon>
        <taxon>Pseudomonadaceae</taxon>
        <taxon>Pseudomonas</taxon>
    </lineage>
</organism>
<dbReference type="RefSeq" id="WP_153429872.1">
    <property type="nucleotide sequence ID" value="NZ_WIWJ01000042.1"/>
</dbReference>
<feature type="compositionally biased region" description="Basic residues" evidence="1">
    <location>
        <begin position="336"/>
        <end position="346"/>
    </location>
</feature>
<proteinExistence type="predicted"/>
<reference evidence="2 3" key="1">
    <citation type="submission" date="2019-10" db="EMBL/GenBank/DDBJ databases">
        <title>Evaluation of single-gene subtyping targets for Pseudomonas.</title>
        <authorList>
            <person name="Reichler S.J."/>
            <person name="Orsi R.H."/>
            <person name="Wiedmann M."/>
            <person name="Martin N.H."/>
            <person name="Murphy S.I."/>
        </authorList>
    </citation>
    <scope>NUCLEOTIDE SEQUENCE [LARGE SCALE GENOMIC DNA]</scope>
    <source>
        <strain evidence="2 3">FSL R10-3257</strain>
    </source>
</reference>
<sequence length="346" mass="39781">MNKILNKIAQIINPAAEFDDQSEIYIDPNRYRLPDDHEYRESERAIKLSGDSPSATVRFENGAVGKLELPCLVDEIDRRFSQDIRAVAQKHYCNIVQDPVEKTILIKKGREELIKMDYDGNFDVLKKDVQQQYFKAVLNDYVMLLSKRFESRPESIRLNLSPDLPDASKKMLIETLTDGFLRHGIDTNRIRLSDEYRTLMNRHIRETRPEIYVPGSAVRVKKDEFGDMVLAHGPLSDEQKRLFDTGSRLLKFAIDNTAFAVEKVEKGIGEHHNIRIEFDEACRHVTFSNYLNAGREEVTFKLDSLENGKRIFENSAPPAVLREAYGSVDENYKPKPSGRKRAGYAP</sequence>
<evidence type="ECO:0000313" key="2">
    <source>
        <dbReference type="EMBL" id="MQT49008.1"/>
    </source>
</evidence>
<dbReference type="Proteomes" id="UP000441404">
    <property type="component" value="Unassembled WGS sequence"/>
</dbReference>
<comment type="caution">
    <text evidence="2">The sequence shown here is derived from an EMBL/GenBank/DDBJ whole genome shotgun (WGS) entry which is preliminary data.</text>
</comment>
<evidence type="ECO:0000313" key="3">
    <source>
        <dbReference type="Proteomes" id="UP000441404"/>
    </source>
</evidence>
<dbReference type="AlphaFoldDB" id="A0A7X2BJZ8"/>
<name>A0A7X2BJZ8_9PSED</name>
<evidence type="ECO:0000256" key="1">
    <source>
        <dbReference type="SAM" id="MobiDB-lite"/>
    </source>
</evidence>
<dbReference type="EMBL" id="WIWJ01000042">
    <property type="protein sequence ID" value="MQT49008.1"/>
    <property type="molecule type" value="Genomic_DNA"/>
</dbReference>
<accession>A0A7X2BJZ8</accession>
<feature type="region of interest" description="Disordered" evidence="1">
    <location>
        <begin position="324"/>
        <end position="346"/>
    </location>
</feature>